<dbReference type="Gene3D" id="2.60.60.30">
    <property type="entry name" value="sav2460 like domains"/>
    <property type="match status" value="1"/>
</dbReference>
<evidence type="ECO:0000313" key="2">
    <source>
        <dbReference type="EMBL" id="MBB3079070.1"/>
    </source>
</evidence>
<name>A0A7W4ZUP7_9ACTN</name>
<evidence type="ECO:0000259" key="1">
    <source>
        <dbReference type="Pfam" id="PF02342"/>
    </source>
</evidence>
<sequence>MRALLPAQAPKCPALPLARYDLSKDASTERAVILADVCRHGGECKFAPSARQGCEATFQTSGSMSRRAGYAAGEPPYKTIG</sequence>
<dbReference type="Pfam" id="PF02342">
    <property type="entry name" value="TerD"/>
    <property type="match status" value="1"/>
</dbReference>
<keyword evidence="3" id="KW-1185">Reference proteome</keyword>
<dbReference type="InterPro" id="IPR003325">
    <property type="entry name" value="TerD"/>
</dbReference>
<dbReference type="Proteomes" id="UP000572907">
    <property type="component" value="Unassembled WGS sequence"/>
</dbReference>
<feature type="domain" description="TerD" evidence="1">
    <location>
        <begin position="17"/>
        <end position="50"/>
    </location>
</feature>
<evidence type="ECO:0000313" key="3">
    <source>
        <dbReference type="Proteomes" id="UP000572907"/>
    </source>
</evidence>
<reference evidence="2 3" key="1">
    <citation type="submission" date="2020-08" db="EMBL/GenBank/DDBJ databases">
        <title>Genomic Encyclopedia of Type Strains, Phase III (KMG-III): the genomes of soil and plant-associated and newly described type strains.</title>
        <authorList>
            <person name="Whitman W."/>
        </authorList>
    </citation>
    <scope>NUCLEOTIDE SEQUENCE [LARGE SCALE GENOMIC DNA]</scope>
    <source>
        <strain evidence="2 3">CECT 3237</strain>
    </source>
</reference>
<gene>
    <name evidence="2" type="ORF">FHS41_005601</name>
</gene>
<proteinExistence type="predicted"/>
<dbReference type="EMBL" id="JACHXE010000005">
    <property type="protein sequence ID" value="MBB3079070.1"/>
    <property type="molecule type" value="Genomic_DNA"/>
</dbReference>
<accession>A0A7W4ZUP7</accession>
<organism evidence="2 3">
    <name type="scientific">Streptomyces violarus</name>
    <dbReference type="NCBI Taxonomy" id="67380"/>
    <lineage>
        <taxon>Bacteria</taxon>
        <taxon>Bacillati</taxon>
        <taxon>Actinomycetota</taxon>
        <taxon>Actinomycetes</taxon>
        <taxon>Kitasatosporales</taxon>
        <taxon>Streptomycetaceae</taxon>
        <taxon>Streptomyces</taxon>
    </lineage>
</organism>
<protein>
    <recommendedName>
        <fullName evidence="1">TerD domain-containing protein</fullName>
    </recommendedName>
</protein>
<dbReference type="AlphaFoldDB" id="A0A7W4ZUP7"/>
<comment type="caution">
    <text evidence="2">The sequence shown here is derived from an EMBL/GenBank/DDBJ whole genome shotgun (WGS) entry which is preliminary data.</text>
</comment>